<dbReference type="AlphaFoldDB" id="A0A8J3YUM1"/>
<name>A0A8J3YUM1_9ACTN</name>
<evidence type="ECO:0000256" key="1">
    <source>
        <dbReference type="SAM" id="Coils"/>
    </source>
</evidence>
<proteinExistence type="predicted"/>
<protein>
    <submittedName>
        <fullName evidence="3">Uncharacterized protein</fullName>
    </submittedName>
</protein>
<accession>A0A8J3YUM1</accession>
<dbReference type="Proteomes" id="UP000619260">
    <property type="component" value="Unassembled WGS sequence"/>
</dbReference>
<sequence length="425" mass="44762">MSAQDWAGIEVPGMYAVAKVGADPESWQQVTAWYKTLELLNFHEEQLRMARDELAERWPPDKSPAAAAFVAYMDRLIDQLNKAEDDAATNHRALGLLLQSLAHLKTDMAALNAKYEEYEEEQANRNKNLVNYAEHSGGTTWREELNTRGRQRMAQADQEVFEASRQMTVPQPSPKLEASPAVNTFHQEGGADTTAPAAPQHNSSGFPTAVVPAPHEVDVSLGAQHPHLIATPDDPPADLAGGPETGAETPVTPMPSSGGGTPGNRISAPTPVPGWIPPAAGPTRINPPGGVIGSVRNPPATSHSSVPASGVPSGRAGGPHTSGARRVSPVGGVIGETRSPIGPATANGPVRTGNHAAQSPPRTTNPGGPTGTGVGRAQRRRHGPERPGDPEAYRLWPVAEGVPPVIESRPEPYHDPGPGVIGIDR</sequence>
<feature type="compositionally biased region" description="Pro residues" evidence="2">
    <location>
        <begin position="270"/>
        <end position="280"/>
    </location>
</feature>
<reference evidence="3" key="1">
    <citation type="submission" date="2021-01" db="EMBL/GenBank/DDBJ databases">
        <title>Whole genome shotgun sequence of Virgisporangium aliadipatigenens NBRC 105644.</title>
        <authorList>
            <person name="Komaki H."/>
            <person name="Tamura T."/>
        </authorList>
    </citation>
    <scope>NUCLEOTIDE SEQUENCE</scope>
    <source>
        <strain evidence="3">NBRC 105644</strain>
    </source>
</reference>
<organism evidence="3 4">
    <name type="scientific">Virgisporangium aliadipatigenens</name>
    <dbReference type="NCBI Taxonomy" id="741659"/>
    <lineage>
        <taxon>Bacteria</taxon>
        <taxon>Bacillati</taxon>
        <taxon>Actinomycetota</taxon>
        <taxon>Actinomycetes</taxon>
        <taxon>Micromonosporales</taxon>
        <taxon>Micromonosporaceae</taxon>
        <taxon>Virgisporangium</taxon>
    </lineage>
</organism>
<gene>
    <name evidence="3" type="ORF">Val02_87120</name>
</gene>
<comment type="caution">
    <text evidence="3">The sequence shown here is derived from an EMBL/GenBank/DDBJ whole genome shotgun (WGS) entry which is preliminary data.</text>
</comment>
<dbReference type="EMBL" id="BOPF01000055">
    <property type="protein sequence ID" value="GIJ51826.1"/>
    <property type="molecule type" value="Genomic_DNA"/>
</dbReference>
<feature type="region of interest" description="Disordered" evidence="2">
    <location>
        <begin position="226"/>
        <end position="425"/>
    </location>
</feature>
<evidence type="ECO:0000313" key="4">
    <source>
        <dbReference type="Proteomes" id="UP000619260"/>
    </source>
</evidence>
<feature type="region of interest" description="Disordered" evidence="2">
    <location>
        <begin position="186"/>
        <end position="211"/>
    </location>
</feature>
<keyword evidence="4" id="KW-1185">Reference proteome</keyword>
<evidence type="ECO:0000313" key="3">
    <source>
        <dbReference type="EMBL" id="GIJ51826.1"/>
    </source>
</evidence>
<keyword evidence="1" id="KW-0175">Coiled coil</keyword>
<feature type="coiled-coil region" evidence="1">
    <location>
        <begin position="101"/>
        <end position="128"/>
    </location>
</feature>
<evidence type="ECO:0000256" key="2">
    <source>
        <dbReference type="SAM" id="MobiDB-lite"/>
    </source>
</evidence>